<dbReference type="AlphaFoldDB" id="A0A024HKU0"/>
<dbReference type="Pfam" id="PF08734">
    <property type="entry name" value="GYD"/>
    <property type="match status" value="1"/>
</dbReference>
<evidence type="ECO:0000313" key="1">
    <source>
        <dbReference type="EMBL" id="CDF85650.1"/>
    </source>
</evidence>
<dbReference type="EMBL" id="HG322950">
    <property type="protein sequence ID" value="CDF85650.1"/>
    <property type="molecule type" value="Genomic_DNA"/>
</dbReference>
<dbReference type="KEGG" id="pkc:PKB_4325"/>
<dbReference type="RefSeq" id="WP_043254294.1">
    <property type="nucleotide sequence ID" value="NZ_HG322950.1"/>
</dbReference>
<dbReference type="PATRIC" id="fig|1301098.3.peg.4331"/>
<reference evidence="1 2" key="1">
    <citation type="submission" date="2013-03" db="EMBL/GenBank/DDBJ databases">
        <authorList>
            <person name="Linke B."/>
        </authorList>
    </citation>
    <scope>NUCLEOTIDE SEQUENCE [LARGE SCALE GENOMIC DNA]</scope>
    <source>
        <strain evidence="1 2">B13</strain>
    </source>
</reference>
<evidence type="ECO:0008006" key="3">
    <source>
        <dbReference type="Google" id="ProtNLM"/>
    </source>
</evidence>
<organism evidence="1 2">
    <name type="scientific">Pseudomonas knackmussii (strain DSM 6978 / CCUG 54928 / LMG 23759 / B13)</name>
    <dbReference type="NCBI Taxonomy" id="1301098"/>
    <lineage>
        <taxon>Bacteria</taxon>
        <taxon>Pseudomonadati</taxon>
        <taxon>Pseudomonadota</taxon>
        <taxon>Gammaproteobacteria</taxon>
        <taxon>Pseudomonadales</taxon>
        <taxon>Pseudomonadaceae</taxon>
        <taxon>Pseudomonas</taxon>
    </lineage>
</organism>
<name>A0A024HKU0_PSEKB</name>
<proteinExistence type="predicted"/>
<evidence type="ECO:0000313" key="2">
    <source>
        <dbReference type="Proteomes" id="UP000025241"/>
    </source>
</evidence>
<accession>A0A024HKU0</accession>
<sequence length="96" mass="10527">MATFISLVSFTDQGIRNVKDSPDRFVAFKAMAEQLGISVKAAYWTTGSYDMVLIVEGAEDVGTALLLKVASLGNIRTQTLRGFSEQEFRGFIAAMR</sequence>
<dbReference type="Proteomes" id="UP000025241">
    <property type="component" value="Chromosome I"/>
</dbReference>
<dbReference type="InterPro" id="IPR014845">
    <property type="entry name" value="GYD/TTHA1554"/>
</dbReference>
<keyword evidence="2" id="KW-1185">Reference proteome</keyword>
<dbReference type="HOGENOM" id="CLU_155227_2_0_6"/>
<dbReference type="OrthoDB" id="5243930at2"/>
<protein>
    <recommendedName>
        <fullName evidence="3">GYD family protein</fullName>
    </recommendedName>
</protein>
<dbReference type="eggNOG" id="COG4274">
    <property type="taxonomic scope" value="Bacteria"/>
</dbReference>
<gene>
    <name evidence="1" type="ORF">PKB_4325</name>
</gene>
<dbReference type="STRING" id="1301098.PKB_4325"/>
<reference evidence="1 2" key="2">
    <citation type="submission" date="2014-05" db="EMBL/GenBank/DDBJ databases">
        <title>Genome sequence of the 3-chlorobenzoate degrading bacterium Pseudomonas knackmussii B13 shows multiple evidence for horizontal gene transfer.</title>
        <authorList>
            <person name="Miyazaki R."/>
            <person name="Bertelli C."/>
            <person name="Falquet L."/>
            <person name="Robinson-Rechavi M."/>
            <person name="Gharib W."/>
            <person name="Roy S."/>
            <person name="Van der Meer J.R."/>
        </authorList>
    </citation>
    <scope>NUCLEOTIDE SEQUENCE [LARGE SCALE GENOMIC DNA]</scope>
    <source>
        <strain evidence="1 2">B13</strain>
    </source>
</reference>